<geneLocation type="plasmid" evidence="1 2">
    <name>pACP4.3</name>
</geneLocation>
<gene>
    <name evidence="1" type="ORF">CBP36_21095</name>
</gene>
<dbReference type="Proteomes" id="UP000194440">
    <property type="component" value="Plasmid pACP4.3"/>
</dbReference>
<name>A0A240UIZ1_9BURK</name>
<dbReference type="AlphaFoldDB" id="A0A240UIZ1"/>
<accession>A0A240UIZ1</accession>
<dbReference type="EMBL" id="CP021369">
    <property type="protein sequence ID" value="ART61467.1"/>
    <property type="molecule type" value="Genomic_DNA"/>
</dbReference>
<keyword evidence="1" id="KW-0614">Plasmid</keyword>
<protein>
    <submittedName>
        <fullName evidence="1">Uncharacterized protein</fullName>
    </submittedName>
</protein>
<dbReference type="KEGG" id="acip:CBP36_21095"/>
<keyword evidence="2" id="KW-1185">Reference proteome</keyword>
<dbReference type="RefSeq" id="WP_086929172.1">
    <property type="nucleotide sequence ID" value="NZ_CP021369.1"/>
</dbReference>
<organism evidence="1 2">
    <name type="scientific">Acidovorax carolinensis</name>
    <dbReference type="NCBI Taxonomy" id="553814"/>
    <lineage>
        <taxon>Bacteria</taxon>
        <taxon>Pseudomonadati</taxon>
        <taxon>Pseudomonadota</taxon>
        <taxon>Betaproteobacteria</taxon>
        <taxon>Burkholderiales</taxon>
        <taxon>Comamonadaceae</taxon>
        <taxon>Acidovorax</taxon>
    </lineage>
</organism>
<proteinExistence type="predicted"/>
<sequence>MSHLSGKSVDRINDVIDKISRDSWTRGYYCAVAVLLREEGTVTPQVRSLFNQGGAPREAAAGDLALFAEHGLI</sequence>
<reference evidence="1" key="1">
    <citation type="submission" date="2017-05" db="EMBL/GenBank/DDBJ databases">
        <title>Polyphasic characterization of four soil-derived phenanthrene-degrading Acidovorax strains and proposal of Acidovorax phenanthrenivorans sp. nov.</title>
        <authorList>
            <person name="Singleton D."/>
            <person name="Lee J."/>
            <person name="Dickey A.N."/>
            <person name="Stroud A."/>
            <person name="Scholl E.H."/>
            <person name="Wright F.A."/>
            <person name="Aitken M.D."/>
        </authorList>
    </citation>
    <scope>NUCLEOTIDE SEQUENCE</scope>
    <source>
        <strain evidence="1">P4</strain>
        <plasmid evidence="1">pACP4.3</plasmid>
    </source>
</reference>
<evidence type="ECO:0000313" key="1">
    <source>
        <dbReference type="EMBL" id="ART61467.1"/>
    </source>
</evidence>
<evidence type="ECO:0000313" key="2">
    <source>
        <dbReference type="Proteomes" id="UP000194440"/>
    </source>
</evidence>